<dbReference type="RefSeq" id="WP_268801467.1">
    <property type="nucleotide sequence ID" value="NZ_FOXX01000014.1"/>
</dbReference>
<comment type="caution">
    <text evidence="1">The sequence shown here is derived from an EMBL/GenBank/DDBJ whole genome shotgun (WGS) entry which is preliminary data.</text>
</comment>
<proteinExistence type="predicted"/>
<keyword evidence="2" id="KW-1185">Reference proteome</keyword>
<organism evidence="1 2">
    <name type="scientific">Priestia endophytica DSM 13796</name>
    <dbReference type="NCBI Taxonomy" id="1121089"/>
    <lineage>
        <taxon>Bacteria</taxon>
        <taxon>Bacillati</taxon>
        <taxon>Bacillota</taxon>
        <taxon>Bacilli</taxon>
        <taxon>Bacillales</taxon>
        <taxon>Bacillaceae</taxon>
        <taxon>Priestia</taxon>
    </lineage>
</organism>
<sequence>MEEKTIEKIIFEEPEFFKEGDLEELTGGMSGRYPDGMHGGRGF</sequence>
<dbReference type="EMBL" id="FOXX01000014">
    <property type="protein sequence ID" value="SFQ84782.1"/>
    <property type="molecule type" value="Genomic_DNA"/>
</dbReference>
<dbReference type="GeneID" id="93714003"/>
<accession>A0A1I6BV16</accession>
<name>A0A1I6BV16_9BACI</name>
<protein>
    <recommendedName>
        <fullName evidence="3">Bacteriocin-type signal sequence</fullName>
    </recommendedName>
</protein>
<evidence type="ECO:0000313" key="1">
    <source>
        <dbReference type="EMBL" id="SFQ84782.1"/>
    </source>
</evidence>
<evidence type="ECO:0000313" key="2">
    <source>
        <dbReference type="Proteomes" id="UP000182762"/>
    </source>
</evidence>
<evidence type="ECO:0008006" key="3">
    <source>
        <dbReference type="Google" id="ProtNLM"/>
    </source>
</evidence>
<gene>
    <name evidence="1" type="ORF">SAMN02745910_04280</name>
</gene>
<dbReference type="Proteomes" id="UP000182762">
    <property type="component" value="Unassembled WGS sequence"/>
</dbReference>
<reference evidence="1 2" key="1">
    <citation type="submission" date="2016-10" db="EMBL/GenBank/DDBJ databases">
        <authorList>
            <person name="Varghese N."/>
            <person name="Submissions S."/>
        </authorList>
    </citation>
    <scope>NUCLEOTIDE SEQUENCE [LARGE SCALE GENOMIC DNA]</scope>
    <source>
        <strain evidence="1 2">DSM 13796</strain>
    </source>
</reference>